<organism evidence="2 3">
    <name type="scientific">Vibrio nigripulchritudo SOn1</name>
    <dbReference type="NCBI Taxonomy" id="1238450"/>
    <lineage>
        <taxon>Bacteria</taxon>
        <taxon>Pseudomonadati</taxon>
        <taxon>Pseudomonadota</taxon>
        <taxon>Gammaproteobacteria</taxon>
        <taxon>Vibrionales</taxon>
        <taxon>Vibrionaceae</taxon>
        <taxon>Vibrio</taxon>
    </lineage>
</organism>
<dbReference type="Proteomes" id="UP000018211">
    <property type="component" value="Unassembled WGS sequence"/>
</dbReference>
<dbReference type="RefSeq" id="WP_022611470.1">
    <property type="nucleotide sequence ID" value="NZ_LK391965.1"/>
</dbReference>
<evidence type="ECO:0000256" key="1">
    <source>
        <dbReference type="SAM" id="SignalP"/>
    </source>
</evidence>
<protein>
    <submittedName>
        <fullName evidence="2">Uncharacterized protein</fullName>
    </submittedName>
</protein>
<reference evidence="2 3" key="1">
    <citation type="journal article" date="2013" name="ISME J.">
        <title>Comparative genomics of pathogenic lineages of Vibrio nigripulchritudo identifies virulence-associated traits.</title>
        <authorList>
            <person name="Goudenege D."/>
            <person name="Labreuche Y."/>
            <person name="Krin E."/>
            <person name="Ansquer D."/>
            <person name="Mangenot S."/>
            <person name="Calteau A."/>
            <person name="Medigue C."/>
            <person name="Mazel D."/>
            <person name="Polz M.F."/>
            <person name="Le Roux F."/>
        </authorList>
    </citation>
    <scope>NUCLEOTIDE SEQUENCE [LARGE SCALE GENOMIC DNA]</scope>
    <source>
        <strain evidence="2 3">SOn1</strain>
    </source>
</reference>
<proteinExistence type="predicted"/>
<name>A0AAV2VNN3_9VIBR</name>
<dbReference type="EMBL" id="CAOF01000082">
    <property type="protein sequence ID" value="CCO46282.1"/>
    <property type="molecule type" value="Genomic_DNA"/>
</dbReference>
<sequence>MILRTLLIAFMLSGISGAAIADDSHTNKVAKKIKKRVERSIKRYRKPLQGYCNYMIEMEHKGKYAYIKRIRYAGDKKICKVGKKGLKKGMRFKYKVPEMYIRIHVSE</sequence>
<feature type="chain" id="PRO_5043965795" evidence="1">
    <location>
        <begin position="22"/>
        <end position="107"/>
    </location>
</feature>
<gene>
    <name evidence="2" type="ORF">VIBNISOn1_1720082</name>
</gene>
<accession>A0AAV2VNN3</accession>
<evidence type="ECO:0000313" key="2">
    <source>
        <dbReference type="EMBL" id="CCO46282.1"/>
    </source>
</evidence>
<keyword evidence="1" id="KW-0732">Signal</keyword>
<comment type="caution">
    <text evidence="2">The sequence shown here is derived from an EMBL/GenBank/DDBJ whole genome shotgun (WGS) entry which is preliminary data.</text>
</comment>
<evidence type="ECO:0000313" key="3">
    <source>
        <dbReference type="Proteomes" id="UP000018211"/>
    </source>
</evidence>
<dbReference type="AlphaFoldDB" id="A0AAV2VNN3"/>
<feature type="signal peptide" evidence="1">
    <location>
        <begin position="1"/>
        <end position="21"/>
    </location>
</feature>